<dbReference type="RefSeq" id="WP_051593221.1">
    <property type="nucleotide sequence ID" value="NZ_JAAZWO010000006.1"/>
</dbReference>
<dbReference type="InterPro" id="IPR028102">
    <property type="entry name" value="DUF4652"/>
</dbReference>
<keyword evidence="1" id="KW-0472">Membrane</keyword>
<gene>
    <name evidence="3" type="ORF">HGG79_07265</name>
</gene>
<dbReference type="Proteomes" id="UP000563151">
    <property type="component" value="Unassembled WGS sequence"/>
</dbReference>
<dbReference type="Pfam" id="PF13490">
    <property type="entry name" value="zf-HC2"/>
    <property type="match status" value="1"/>
</dbReference>
<evidence type="ECO:0000256" key="1">
    <source>
        <dbReference type="SAM" id="Phobius"/>
    </source>
</evidence>
<sequence>MNCNTFIKKLNDFIEGSISNDLKKAMQEHMDNCEACRKIYDEEKSIDEMLREALKIDNVDFKSSRSEIMKSIDRNRYSKSPIKKFYYHLRKYKITYVFCTALATLLLVYTPLLMNRIHTTNISKNKNVDVALKKKNNYESKENEKIDKKEMKVEEPTVFLDKNYQFTKTKIEVEPSFNTSWKYSPNNKYSVCIEGKGENAVEEGMGTIILKDKDKNELWQFSLTNMKKQFTPKYVEWLDNENILIIIGRAYGTVTKGGNLYLLDLDAIKNYMVYDTKDTKKEIMKLEKINKDKNVTLKLFINVYEDENLIKSHEETVKIDNFKVIFDK</sequence>
<dbReference type="AlphaFoldDB" id="A0A923E702"/>
<reference evidence="3 4" key="1">
    <citation type="submission" date="2020-04" db="EMBL/GenBank/DDBJ databases">
        <title>Genomic insights into acetone-butanol-ethanol (ABE) fermentation by sequencing solventogenic clostridia strains.</title>
        <authorList>
            <person name="Brown S."/>
        </authorList>
    </citation>
    <scope>NUCLEOTIDE SEQUENCE [LARGE SCALE GENOMIC DNA]</scope>
    <source>
        <strain evidence="3 4">DJ011</strain>
    </source>
</reference>
<dbReference type="Gene3D" id="2.40.128.660">
    <property type="entry name" value="Uncharacterised protein PF15525, DUF4652"/>
    <property type="match status" value="1"/>
</dbReference>
<keyword evidence="4" id="KW-1185">Reference proteome</keyword>
<feature type="transmembrane region" description="Helical" evidence="1">
    <location>
        <begin position="94"/>
        <end position="114"/>
    </location>
</feature>
<dbReference type="EMBL" id="JAAZWO010000006">
    <property type="protein sequence ID" value="MBC2397573.1"/>
    <property type="molecule type" value="Genomic_DNA"/>
</dbReference>
<name>A0A923E702_CLOTT</name>
<feature type="domain" description="Putative zinc-finger" evidence="2">
    <location>
        <begin position="3"/>
        <end position="37"/>
    </location>
</feature>
<protein>
    <submittedName>
        <fullName evidence="3">DUF4652 domain-containing protein</fullName>
    </submittedName>
</protein>
<comment type="caution">
    <text evidence="3">The sequence shown here is derived from an EMBL/GenBank/DDBJ whole genome shotgun (WGS) entry which is preliminary data.</text>
</comment>
<accession>A0A923E702</accession>
<evidence type="ECO:0000313" key="3">
    <source>
        <dbReference type="EMBL" id="MBC2397573.1"/>
    </source>
</evidence>
<dbReference type="InterPro" id="IPR027383">
    <property type="entry name" value="Znf_put"/>
</dbReference>
<keyword evidence="1" id="KW-1133">Transmembrane helix</keyword>
<evidence type="ECO:0000313" key="4">
    <source>
        <dbReference type="Proteomes" id="UP000563151"/>
    </source>
</evidence>
<proteinExistence type="predicted"/>
<organism evidence="3 4">
    <name type="scientific">Clostridium tetanomorphum</name>
    <dbReference type="NCBI Taxonomy" id="1553"/>
    <lineage>
        <taxon>Bacteria</taxon>
        <taxon>Bacillati</taxon>
        <taxon>Bacillota</taxon>
        <taxon>Clostridia</taxon>
        <taxon>Eubacteriales</taxon>
        <taxon>Clostridiaceae</taxon>
        <taxon>Clostridium</taxon>
    </lineage>
</organism>
<evidence type="ECO:0000259" key="2">
    <source>
        <dbReference type="Pfam" id="PF13490"/>
    </source>
</evidence>
<keyword evidence="1" id="KW-0812">Transmembrane</keyword>
<dbReference type="Pfam" id="PF15525">
    <property type="entry name" value="DUF4652"/>
    <property type="match status" value="1"/>
</dbReference>